<evidence type="ECO:0000256" key="1">
    <source>
        <dbReference type="SAM" id="Phobius"/>
    </source>
</evidence>
<gene>
    <name evidence="2" type="ORF">AMATHDRAFT_50860</name>
</gene>
<keyword evidence="3" id="KW-1185">Reference proteome</keyword>
<dbReference type="OrthoDB" id="3223377at2759"/>
<sequence length="312" mass="34217">MDPTKGSLPMAGPPMPNVAALTGPILIGALLDYFFFGVLSLQLCAQHILSSLHNTNISSSHQTYTTTHSPMKDSVSNSSVPFSPSHLASLSLTIQKVYFVYSLELIQICCTAADIYFWFGTGFGNVVRLNVTYLSPFDTPMIGAIVALIVQLFFCYRIWKLSRSQWHLYTAVFIGAISFLQAAGGIGGGISGHVNKYFSVATETNRIYAYIWLLGEAVADVLIAVTMTHLADADENLLQLVWQLSHSSYSLSDREQMTLQHQQSSLANSTFNYRIVLRRKDPYDNSSAGYSLSGDSGTRFTSFLATTTELGA</sequence>
<keyword evidence="1" id="KW-0472">Membrane</keyword>
<evidence type="ECO:0000313" key="2">
    <source>
        <dbReference type="EMBL" id="PFH46700.1"/>
    </source>
</evidence>
<protein>
    <submittedName>
        <fullName evidence="2">Uncharacterized protein</fullName>
    </submittedName>
</protein>
<keyword evidence="1" id="KW-0812">Transmembrane</keyword>
<feature type="transmembrane region" description="Helical" evidence="1">
    <location>
        <begin position="98"/>
        <end position="119"/>
    </location>
</feature>
<feature type="transmembrane region" description="Helical" evidence="1">
    <location>
        <begin position="166"/>
        <end position="187"/>
    </location>
</feature>
<dbReference type="PANTHER" id="PTHR40465:SF1">
    <property type="entry name" value="DUF6534 DOMAIN-CONTAINING PROTEIN"/>
    <property type="match status" value="1"/>
</dbReference>
<accession>A0A2A9NG68</accession>
<feature type="transmembrane region" description="Helical" evidence="1">
    <location>
        <begin position="139"/>
        <end position="159"/>
    </location>
</feature>
<reference evidence="2 3" key="1">
    <citation type="submission" date="2014-02" db="EMBL/GenBank/DDBJ databases">
        <title>Transposable element dynamics among asymbiotic and ectomycorrhizal Amanita fungi.</title>
        <authorList>
            <consortium name="DOE Joint Genome Institute"/>
            <person name="Hess J."/>
            <person name="Skrede I."/>
            <person name="Wolfe B."/>
            <person name="LaButti K."/>
            <person name="Ohm R.A."/>
            <person name="Grigoriev I.V."/>
            <person name="Pringle A."/>
        </authorList>
    </citation>
    <scope>NUCLEOTIDE SEQUENCE [LARGE SCALE GENOMIC DNA]</scope>
    <source>
        <strain evidence="2 3">SKay4041</strain>
    </source>
</reference>
<dbReference type="AlphaFoldDB" id="A0A2A9NG68"/>
<proteinExistence type="predicted"/>
<dbReference type="Proteomes" id="UP000242287">
    <property type="component" value="Unassembled WGS sequence"/>
</dbReference>
<evidence type="ECO:0000313" key="3">
    <source>
        <dbReference type="Proteomes" id="UP000242287"/>
    </source>
</evidence>
<organism evidence="2 3">
    <name type="scientific">Amanita thiersii Skay4041</name>
    <dbReference type="NCBI Taxonomy" id="703135"/>
    <lineage>
        <taxon>Eukaryota</taxon>
        <taxon>Fungi</taxon>
        <taxon>Dikarya</taxon>
        <taxon>Basidiomycota</taxon>
        <taxon>Agaricomycotina</taxon>
        <taxon>Agaricomycetes</taxon>
        <taxon>Agaricomycetidae</taxon>
        <taxon>Agaricales</taxon>
        <taxon>Pluteineae</taxon>
        <taxon>Amanitaceae</taxon>
        <taxon>Amanita</taxon>
    </lineage>
</organism>
<dbReference type="EMBL" id="KZ302166">
    <property type="protein sequence ID" value="PFH46700.1"/>
    <property type="molecule type" value="Genomic_DNA"/>
</dbReference>
<keyword evidence="1" id="KW-1133">Transmembrane helix</keyword>
<name>A0A2A9NG68_9AGAR</name>
<dbReference type="PANTHER" id="PTHR40465">
    <property type="entry name" value="CHROMOSOME 1, WHOLE GENOME SHOTGUN SEQUENCE"/>
    <property type="match status" value="1"/>
</dbReference>
<dbReference type="STRING" id="703135.A0A2A9NG68"/>
<feature type="transmembrane region" description="Helical" evidence="1">
    <location>
        <begin position="20"/>
        <end position="41"/>
    </location>
</feature>